<protein>
    <submittedName>
        <fullName evidence="1">Uncharacterized protein</fullName>
    </submittedName>
</protein>
<keyword evidence="2" id="KW-1185">Reference proteome</keyword>
<evidence type="ECO:0000313" key="2">
    <source>
        <dbReference type="Proteomes" id="UP001153332"/>
    </source>
</evidence>
<proteinExistence type="predicted"/>
<sequence length="573" mass="63978">MAPRHRKRLVPCANCRGDGRTPCAHCQKTNSPCLPLRKQRPFRFKNVLPNVHTSVSSREDYPEASASHNDPHKTTQADHSCTGTRENSPAEVTTIAQTLSNKLSTSLGGHQSPDIFTCNAYSAPTSEPHESPRIDSSSWPANSIGSSESVSNESTPGFQEACLVRCFVEHLADAFDTTDQFRAYKTIVPQEARRRPLLLNAICTAAAGYLTVLQSAQNPEGVVCYNGLPLPNLNKESTIHYHNTCISYMIDYLNHPSDPLDDVLIAIPILRYHEQVDMHLTGSDSETYSNALGAIFRAKQSSFMTHLSDLSNYGTSLSAPISKECALRRSACLIALRQEITGVLCYRRPVRLSLPARYYNGLASSQKDTYDDYDWINHILIWCAYVLKHYYGSEKDADTVEHSGSRHEQWESLRAFERQWELLSPNPLTPFFYKERDPNSGQFFPIIWQANEGRVVGMQLIEFGRIVLAAHDLKHQILGLGAALAIRAAEKKMRQSTRIICGLAVSHRIQPAMTGACTAISLCGEYFRDPREQAAITDLMATIERDYAWSTSSVMASLSSAWRLSRKGSEDLE</sequence>
<comment type="caution">
    <text evidence="1">The sequence shown here is derived from an EMBL/GenBank/DDBJ whole genome shotgun (WGS) entry which is preliminary data.</text>
</comment>
<dbReference type="Proteomes" id="UP001153332">
    <property type="component" value="Unassembled WGS sequence"/>
</dbReference>
<name>A0ACC2JLE5_9PEZI</name>
<accession>A0ACC2JLE5</accession>
<gene>
    <name evidence="1" type="ORF">O1611_g5619</name>
</gene>
<dbReference type="EMBL" id="JAPUUL010001214">
    <property type="protein sequence ID" value="KAJ8128018.1"/>
    <property type="molecule type" value="Genomic_DNA"/>
</dbReference>
<reference evidence="1" key="1">
    <citation type="submission" date="2022-12" db="EMBL/GenBank/DDBJ databases">
        <title>Genome Sequence of Lasiodiplodia mahajangana.</title>
        <authorList>
            <person name="Buettner E."/>
        </authorList>
    </citation>
    <scope>NUCLEOTIDE SEQUENCE</scope>
    <source>
        <strain evidence="1">VT137</strain>
    </source>
</reference>
<evidence type="ECO:0000313" key="1">
    <source>
        <dbReference type="EMBL" id="KAJ8128018.1"/>
    </source>
</evidence>
<organism evidence="1 2">
    <name type="scientific">Lasiodiplodia mahajangana</name>
    <dbReference type="NCBI Taxonomy" id="1108764"/>
    <lineage>
        <taxon>Eukaryota</taxon>
        <taxon>Fungi</taxon>
        <taxon>Dikarya</taxon>
        <taxon>Ascomycota</taxon>
        <taxon>Pezizomycotina</taxon>
        <taxon>Dothideomycetes</taxon>
        <taxon>Dothideomycetes incertae sedis</taxon>
        <taxon>Botryosphaeriales</taxon>
        <taxon>Botryosphaeriaceae</taxon>
        <taxon>Lasiodiplodia</taxon>
    </lineage>
</organism>